<reference evidence="8" key="2">
    <citation type="submission" date="2025-08" db="UniProtKB">
        <authorList>
            <consortium name="RefSeq"/>
        </authorList>
    </citation>
    <scope>IDENTIFICATION</scope>
    <source>
        <tissue evidence="8">Leaf</tissue>
    </source>
</reference>
<evidence type="ECO:0000256" key="3">
    <source>
        <dbReference type="SAM" id="MobiDB-lite"/>
    </source>
</evidence>
<feature type="region of interest" description="Disordered" evidence="3">
    <location>
        <begin position="722"/>
        <end position="810"/>
    </location>
</feature>
<evidence type="ECO:0000256" key="1">
    <source>
        <dbReference type="ARBA" id="ARBA00022786"/>
    </source>
</evidence>
<dbReference type="RefSeq" id="XP_019091952.1">
    <property type="nucleotide sequence ID" value="XM_019236407.1"/>
</dbReference>
<evidence type="ECO:0000259" key="6">
    <source>
        <dbReference type="Pfam" id="PF04781"/>
    </source>
</evidence>
<feature type="compositionally biased region" description="Polar residues" evidence="3">
    <location>
        <begin position="783"/>
        <end position="792"/>
    </location>
</feature>
<reference evidence="7" key="1">
    <citation type="journal article" date="2014" name="Nat. Commun.">
        <title>The emerging biofuel crop Camelina sativa retains a highly undifferentiated hexaploid genome structure.</title>
        <authorList>
            <person name="Kagale S."/>
            <person name="Koh C."/>
            <person name="Nixon J."/>
            <person name="Bollina V."/>
            <person name="Clarke W.E."/>
            <person name="Tuteja R."/>
            <person name="Spillane C."/>
            <person name="Robinson S.J."/>
            <person name="Links M.G."/>
            <person name="Clarke C."/>
            <person name="Higgins E.E."/>
            <person name="Huebert T."/>
            <person name="Sharpe A.G."/>
            <person name="Parkin I.A."/>
        </authorList>
    </citation>
    <scope>NUCLEOTIDE SEQUENCE [LARGE SCALE GENOMIC DNA]</scope>
    <source>
        <strain evidence="7">cv. DH55</strain>
    </source>
</reference>
<evidence type="ECO:0000313" key="8">
    <source>
        <dbReference type="RefSeq" id="XP_019091952.1"/>
    </source>
</evidence>
<dbReference type="InterPro" id="IPR006866">
    <property type="entry name" value="DUF627_N"/>
</dbReference>
<feature type="domain" description="Peptidase C19 ubiquitin carboxyl-terminal hydrolase" evidence="4">
    <location>
        <begin position="823"/>
        <end position="1114"/>
    </location>
</feature>
<feature type="domain" description="DUF627" evidence="6">
    <location>
        <begin position="15"/>
        <end position="121"/>
    </location>
</feature>
<accession>A0ABM1QYW4</accession>
<dbReference type="Proteomes" id="UP000694864">
    <property type="component" value="Chromosome 14"/>
</dbReference>
<dbReference type="Pfam" id="PF04780">
    <property type="entry name" value="DUF629"/>
    <property type="match status" value="1"/>
</dbReference>
<feature type="domain" description="DUF629" evidence="5">
    <location>
        <begin position="190"/>
        <end position="649"/>
    </location>
</feature>
<dbReference type="PANTHER" id="PTHR22975:SF23">
    <property type="entry name" value="F6D8.33-RELATED"/>
    <property type="match status" value="1"/>
</dbReference>
<dbReference type="GeneID" id="104742748"/>
<proteinExistence type="predicted"/>
<dbReference type="Pfam" id="PF04781">
    <property type="entry name" value="DUF627"/>
    <property type="match status" value="1"/>
</dbReference>
<dbReference type="InterPro" id="IPR052398">
    <property type="entry name" value="Ubiquitin_hydrolase_53/54"/>
</dbReference>
<evidence type="ECO:0000259" key="5">
    <source>
        <dbReference type="Pfam" id="PF04780"/>
    </source>
</evidence>
<protein>
    <submittedName>
        <fullName evidence="8">Uncharacterized protein LOC104742748 isoform X1</fullName>
    </submittedName>
</protein>
<dbReference type="InterPro" id="IPR006865">
    <property type="entry name" value="DUF629"/>
</dbReference>
<keyword evidence="2" id="KW-0378">Hydrolase</keyword>
<sequence>MESSSSFTKGKPYQDAKDHIAKGEYIKAMEILEDLARVHWEDQDAWLLRLKQGEIFLRLAKQTEEPNVALTYFLGTLECYSLDDRLFSLCAKSLHKLARMLSSVSYYKKCLKKAKLALSLTLPDVYGSVAKLILLTERNKGLLSVIKDAESKIASPKALVGSIMETKPQPKLLESKRSPDPHPREDLVKRLRTYWLGLDVKVKRDFMKVSIAKLKTFVLGQVLVESSREGGVALEQVLASARKDMIWTFWMCCSNHFSSAEDCKNHLEQEHAADFVPKDRVQRIGKEWTRKISVGGWEPVDAVAAVKMIKNELAYVKSFAAKCKNGWSEEWPLAEDEERGKLLKEIKLILVSLCDHKTFSCSVRDWLMRFPVKHLGKFEISKQSLVESRLLETPQSICFLECHELNQILDFLNNIKRERDDGTYLVSRAVDSVLGRTRVKEKIDFDPQFSYLLLDRRLLKSNNTPLNEDATINVFDPNVHYVKAHVQGDDIVSWLTDNNSLDKTFPRSIREQNIDMWVAVLRAVQFTCRNLRTKYAKKALVLDYEAALTVIQNICMSEDERRKNLQEDQWIRYECLLCERCEERVPEDSLTTKLFLCAVRDVLEGALHPTFDVPDLEDCLSLIREQKILSDDKVLKSIGLLKSMVTHKVLLIDAKILLIDNSRKSLLNILVRLCVYDNRTYILQLMKPFLLNKILNMEFKAKADAVALDLLLEEEKKKQSKKKNDKKIKVFQRTSTSKPCTHDKTVERKPSVNLEPESTSPSVEEDSMEQEDALASERGRLEISSNTQNQEDATQDDPDTNMLGEDSFSAHSGSTLEGAAAIYSSAFDMTLKALLNIKVLKVDLMNNMQPFQAHLQQQIPSSLQNVFTALVSEEIKNEGVYSWLLSDLLTSLEEVISMSSDAAKVVVAILEFWCCWKFPERESMVTRLFTLVGNERMSCRKCRRITNYPEKISYVLVMAADSIRQLKCALESINFVDILRVICMEYQKSCDIEQGGCGESNFVHHIISRCPPIFTIVLEWEKSETEKEISETTKALDWEMDISRLYVGLEPNTNYRLVSMVGCGEDEEHICVAYENNRWVNLKRESLAGEDVGDWNDVISIFGERKVRPEILFYEAVQSMA</sequence>
<feature type="compositionally biased region" description="Acidic residues" evidence="3">
    <location>
        <begin position="763"/>
        <end position="774"/>
    </location>
</feature>
<dbReference type="InterPro" id="IPR001394">
    <property type="entry name" value="Peptidase_C19_UCH"/>
</dbReference>
<organism evidence="7 8">
    <name type="scientific">Camelina sativa</name>
    <name type="common">False flax</name>
    <name type="synonym">Myagrum sativum</name>
    <dbReference type="NCBI Taxonomy" id="90675"/>
    <lineage>
        <taxon>Eukaryota</taxon>
        <taxon>Viridiplantae</taxon>
        <taxon>Streptophyta</taxon>
        <taxon>Embryophyta</taxon>
        <taxon>Tracheophyta</taxon>
        <taxon>Spermatophyta</taxon>
        <taxon>Magnoliopsida</taxon>
        <taxon>eudicotyledons</taxon>
        <taxon>Gunneridae</taxon>
        <taxon>Pentapetalae</taxon>
        <taxon>rosids</taxon>
        <taxon>malvids</taxon>
        <taxon>Brassicales</taxon>
        <taxon>Brassicaceae</taxon>
        <taxon>Camelineae</taxon>
        <taxon>Camelina</taxon>
    </lineage>
</organism>
<evidence type="ECO:0000256" key="2">
    <source>
        <dbReference type="ARBA" id="ARBA00022801"/>
    </source>
</evidence>
<keyword evidence="1" id="KW-0833">Ubl conjugation pathway</keyword>
<evidence type="ECO:0000259" key="4">
    <source>
        <dbReference type="Pfam" id="PF00443"/>
    </source>
</evidence>
<keyword evidence="7" id="KW-1185">Reference proteome</keyword>
<dbReference type="PANTHER" id="PTHR22975">
    <property type="entry name" value="UBIQUITIN SPECIFIC PROTEINASE"/>
    <property type="match status" value="1"/>
</dbReference>
<dbReference type="Pfam" id="PF00443">
    <property type="entry name" value="UCH"/>
    <property type="match status" value="1"/>
</dbReference>
<feature type="compositionally biased region" description="Basic and acidic residues" evidence="3">
    <location>
        <begin position="740"/>
        <end position="750"/>
    </location>
</feature>
<gene>
    <name evidence="8" type="primary">LOC104742748</name>
</gene>
<name>A0ABM1QYW4_CAMSA</name>
<evidence type="ECO:0000313" key="7">
    <source>
        <dbReference type="Proteomes" id="UP000694864"/>
    </source>
</evidence>